<protein>
    <submittedName>
        <fullName evidence="2">Uncharacterized protein</fullName>
    </submittedName>
</protein>
<dbReference type="EMBL" id="CP034206">
    <property type="protein sequence ID" value="QBZ59625.1"/>
    <property type="molecule type" value="Genomic_DNA"/>
</dbReference>
<proteinExistence type="predicted"/>
<feature type="region of interest" description="Disordered" evidence="1">
    <location>
        <begin position="1"/>
        <end position="31"/>
    </location>
</feature>
<organism evidence="2 3">
    <name type="scientific">Pyricularia oryzae</name>
    <name type="common">Rice blast fungus</name>
    <name type="synonym">Magnaporthe oryzae</name>
    <dbReference type="NCBI Taxonomy" id="318829"/>
    <lineage>
        <taxon>Eukaryota</taxon>
        <taxon>Fungi</taxon>
        <taxon>Dikarya</taxon>
        <taxon>Ascomycota</taxon>
        <taxon>Pezizomycotina</taxon>
        <taxon>Sordariomycetes</taxon>
        <taxon>Sordariomycetidae</taxon>
        <taxon>Magnaporthales</taxon>
        <taxon>Pyriculariaceae</taxon>
        <taxon>Pyricularia</taxon>
    </lineage>
</organism>
<feature type="compositionally biased region" description="Basic and acidic residues" evidence="1">
    <location>
        <begin position="21"/>
        <end position="31"/>
    </location>
</feature>
<evidence type="ECO:0000313" key="2">
    <source>
        <dbReference type="EMBL" id="QBZ59625.1"/>
    </source>
</evidence>
<dbReference type="AlphaFoldDB" id="A0A4V1C6E7"/>
<accession>A0A4V1C6E7</accession>
<reference evidence="2 3" key="1">
    <citation type="journal article" date="2019" name="Mol. Biol. Evol.">
        <title>Blast fungal genomes show frequent chromosomal changes, gene gains and losses, and effector gene turnover.</title>
        <authorList>
            <person name="Gomez Luciano L.B."/>
            <person name="Jason Tsai I."/>
            <person name="Chuma I."/>
            <person name="Tosa Y."/>
            <person name="Chen Y.H."/>
            <person name="Li J.Y."/>
            <person name="Li M.Y."/>
            <person name="Jade Lu M.Y."/>
            <person name="Nakayashiki H."/>
            <person name="Li W.H."/>
        </authorList>
    </citation>
    <scope>NUCLEOTIDE SEQUENCE [LARGE SCALE GENOMIC DNA]</scope>
    <source>
        <strain evidence="2">MZ5-1-6</strain>
    </source>
</reference>
<feature type="region of interest" description="Disordered" evidence="1">
    <location>
        <begin position="54"/>
        <end position="94"/>
    </location>
</feature>
<feature type="compositionally biased region" description="Polar residues" evidence="1">
    <location>
        <begin position="73"/>
        <end position="87"/>
    </location>
</feature>
<evidence type="ECO:0000313" key="3">
    <source>
        <dbReference type="Proteomes" id="UP000294847"/>
    </source>
</evidence>
<dbReference type="Proteomes" id="UP000294847">
    <property type="component" value="Chromosome 3"/>
</dbReference>
<gene>
    <name evidence="2" type="ORF">PoMZ_04587</name>
</gene>
<evidence type="ECO:0000256" key="1">
    <source>
        <dbReference type="SAM" id="MobiDB-lite"/>
    </source>
</evidence>
<name>A0A4V1C6E7_PYROR</name>
<sequence>MVSQPKRPGGPPPTPQQSAQKKPELDGNERLEFDKVLPYPALFPMHSFQGNLRHHGKLTSYQPGGKAKEGRDNQSQIEEVASSTEQIRSSDQEGAFKSERLSFINRFPGPLNAPTSPNYCNLDMWSGPLRPYALFDVRYRGPDTLGRIGWERLASRKRELVKNACYTHGYLVVAAISLIPLVWLHEDPGAMNQILAKLTEDMTFVSGAAFASTTVGLSFDKLLKKLRRLWHSEKLSSYREKALAAIEKTNKLFVAAWLVQGAMWSKETEWQLYSLCLNPRELIFTSNADIFIDVAVAQSRMLAIKDHVLDERLRAMWPMPVVYDDASDSN</sequence>